<comment type="caution">
    <text evidence="1">The sequence shown here is derived from an EMBL/GenBank/DDBJ whole genome shotgun (WGS) entry which is preliminary data.</text>
</comment>
<evidence type="ECO:0000313" key="2">
    <source>
        <dbReference type="Proteomes" id="UP000435138"/>
    </source>
</evidence>
<name>A0A6A8AHC4_9HYPH</name>
<organism evidence="1 2">
    <name type="scientific">Endobacterium cereale</name>
    <dbReference type="NCBI Taxonomy" id="2663029"/>
    <lineage>
        <taxon>Bacteria</taxon>
        <taxon>Pseudomonadati</taxon>
        <taxon>Pseudomonadota</taxon>
        <taxon>Alphaproteobacteria</taxon>
        <taxon>Hyphomicrobiales</taxon>
        <taxon>Rhizobiaceae</taxon>
        <taxon>Endobacterium</taxon>
    </lineage>
</organism>
<dbReference type="Proteomes" id="UP000435138">
    <property type="component" value="Unassembled WGS sequence"/>
</dbReference>
<sequence length="891" mass="95305">MPRVNAPIFSLNGGEVGEEALARLDLERMQFAGALYSNMLPKVIGSMSLRPGLEHIADIDFGPVQLLEYAYSGGATLLPILSNLEMRVVKDRAVVARQAVATTVVNGEFGSFAGWSEASGSGASASVSAGDLVLAGTLQNRAAARQTISVASGDQEKEHALRVDIERGPVDVRIGTSAGRGDLVEALGIEDGVHSLSFTPFASTIYIELANTAARQSRVESCQFEAAGPMVIPTPWDAADLSSNLVKYRQKTDVIYASSTAYQQREIQRRGDTSWGMQRYKVGDGPFSLYDGNIQLQNSVSEGNGTITASQPYFEAGMVGRLFRLFHNGALVTDTFNTGGQEGARVRISGVGEARRIGYQVSGTFSGIVTLQSANDDGSGNPTGWVDVVNVTAPINTTYKDSDDNVIKFFRFTVKAGNYTSGSIVTTIAYSGGSQSGICRITAVNSPTNASMEVLKRFLNTTATSDWDYSTWSDYDGWPSAVERFGGRLYWGKGDIAYGSVPDAFKSFDDTIEGASAPIARSVGAGSQRGILWLLGLERLFAGSDVSEISIKASSFDEPLTPDAWFPVDVSTLGCSDIRPVKADKDGIFIQSSGVSVYRMAQDQGGNYGASNLMAMHEEICDGSPIVDITVQRRPDTTVWFVLTNGEARALTYEPSENVVAWSRFVTDGQITNVAAVRGKGQDSVYFAVIRNGKKRLERLADAKDCRGGALNCLADGFTTFTATANQTVFSVPQLAGKQVTVWVNGKAVHDQNNLATATGGNVTLTTPVPAGQTVVIGLPYIGRWQSTKLAYGAGGGTALFMRKKIAQLGLYLTNTVLDGLRAGRDFATLRQLTSTKNGGPLPKGQLQEAFDFDLLPISSDWNTDSRVCLEQRAPYPFTASAMVLDATTNG</sequence>
<gene>
    <name evidence="1" type="ORF">GAO09_19330</name>
</gene>
<reference evidence="1 2" key="1">
    <citation type="submission" date="2019-11" db="EMBL/GenBank/DDBJ databases">
        <title>Genome analysis of Rhizobacterium cereale a novel genus and species isolated from maize roots in North Spain.</title>
        <authorList>
            <person name="Menendez E."/>
            <person name="Flores-Felix J.D."/>
            <person name="Ramirez-Bahena M.-H."/>
            <person name="Igual J.M."/>
            <person name="Garcia-Fraile P."/>
            <person name="Peix A."/>
            <person name="Velazquez E."/>
        </authorList>
    </citation>
    <scope>NUCLEOTIDE SEQUENCE [LARGE SCALE GENOMIC DNA]</scope>
    <source>
        <strain evidence="1 2">RZME27</strain>
    </source>
</reference>
<dbReference type="EMBL" id="WIXI01000047">
    <property type="protein sequence ID" value="MQY48191.1"/>
    <property type="molecule type" value="Genomic_DNA"/>
</dbReference>
<evidence type="ECO:0000313" key="1">
    <source>
        <dbReference type="EMBL" id="MQY48191.1"/>
    </source>
</evidence>
<accession>A0A6A8AHC4</accession>
<dbReference type="AlphaFoldDB" id="A0A6A8AHC4"/>
<dbReference type="RefSeq" id="WP_153356137.1">
    <property type="nucleotide sequence ID" value="NZ_WIXI01000047.1"/>
</dbReference>
<proteinExistence type="predicted"/>
<keyword evidence="2" id="KW-1185">Reference proteome</keyword>
<protein>
    <submittedName>
        <fullName evidence="1">Uncharacterized protein</fullName>
    </submittedName>
</protein>